<keyword evidence="1" id="KW-1133">Transmembrane helix</keyword>
<protein>
    <recommendedName>
        <fullName evidence="4">DUF4145 domain-containing protein</fullName>
    </recommendedName>
</protein>
<dbReference type="KEGG" id="vvu:VV1_1146"/>
<name>A0A3Q0L3A5_VIBVU</name>
<reference evidence="3" key="1">
    <citation type="submission" date="2002-12" db="EMBL/GenBank/DDBJ databases">
        <title>Complete genome sequence of Vibrio vulnificus CMCP6.</title>
        <authorList>
            <person name="Rhee J.H."/>
            <person name="Kim S.Y."/>
            <person name="Chung S.S."/>
            <person name="Kim J.J."/>
            <person name="Moon Y.H."/>
            <person name="Jeong H."/>
            <person name="Choy H.E."/>
        </authorList>
    </citation>
    <scope>NUCLEOTIDE SEQUENCE [LARGE SCALE GENOMIC DNA]</scope>
    <source>
        <strain evidence="3">CMCP6</strain>
    </source>
</reference>
<reference evidence="2 3" key="3">
    <citation type="journal article" date="2011" name="Mol. Syst. Biol.">
        <title>Integrative genome-scale metabolic analysis of Vibrio vulnificus for drug targeting and discovery.</title>
        <authorList>
            <person name="Kim H.U."/>
            <person name="Kim S.Y."/>
            <person name="Jeong H."/>
            <person name="Kim T.Y."/>
            <person name="Kim J.J."/>
            <person name="Choy H.E."/>
            <person name="Yi K.Y."/>
            <person name="Rhee J.H."/>
            <person name="Lee S.Y."/>
        </authorList>
    </citation>
    <scope>NUCLEOTIDE SEQUENCE [LARGE SCALE GENOMIC DNA]</scope>
    <source>
        <strain evidence="2 3">CMCP6</strain>
    </source>
</reference>
<dbReference type="Proteomes" id="UP000002275">
    <property type="component" value="Chromosome I"/>
</dbReference>
<feature type="transmembrane region" description="Helical" evidence="1">
    <location>
        <begin position="101"/>
        <end position="123"/>
    </location>
</feature>
<accession>A0A3Q0L3A5</accession>
<proteinExistence type="predicted"/>
<reference evidence="2 3" key="2">
    <citation type="journal article" date="2003" name="Infect. Immun.">
        <title>Characterization and pathogenic significance of Vibrio vulnificus antigens preferentially expressed in septicemic patients.</title>
        <authorList>
            <person name="Kim Y.R."/>
            <person name="Lee S.E."/>
            <person name="Kim C.M."/>
            <person name="Kim S.Y."/>
            <person name="Shin E.K."/>
            <person name="Shin D.H."/>
            <person name="Chung S.S."/>
            <person name="Choy H.E."/>
            <person name="Progulske-Fox A."/>
            <person name="Hillman J.D."/>
            <person name="Handfield M."/>
            <person name="Rhee J.H."/>
        </authorList>
    </citation>
    <scope>NUCLEOTIDE SEQUENCE [LARGE SCALE GENOMIC DNA]</scope>
    <source>
        <strain evidence="2 3">CMCP6</strain>
    </source>
</reference>
<evidence type="ECO:0000313" key="3">
    <source>
        <dbReference type="Proteomes" id="UP000002275"/>
    </source>
</evidence>
<organism evidence="2 3">
    <name type="scientific">Vibrio vulnificus (strain CMCP6)</name>
    <dbReference type="NCBI Taxonomy" id="216895"/>
    <lineage>
        <taxon>Bacteria</taxon>
        <taxon>Pseudomonadati</taxon>
        <taxon>Pseudomonadota</taxon>
        <taxon>Gammaproteobacteria</taxon>
        <taxon>Vibrionales</taxon>
        <taxon>Vibrionaceae</taxon>
        <taxon>Vibrio</taxon>
    </lineage>
</organism>
<evidence type="ECO:0000256" key="1">
    <source>
        <dbReference type="SAM" id="Phobius"/>
    </source>
</evidence>
<sequence>MKQTLERKEGTMSEIEQVVTRTRRLETLLRTQYHAEGKGLHQLVTSCEERLPHDVIGKLRFIATVRNKVVHEDNYQLDDKQSFLAACDECEKELTPRSGRFIWRVAILLMLSMTLGAMAFYYANWDVLSQHFK</sequence>
<dbReference type="EMBL" id="AE016795">
    <property type="protein sequence ID" value="AAO09620.1"/>
    <property type="molecule type" value="Genomic_DNA"/>
</dbReference>
<dbReference type="AlphaFoldDB" id="A0A3Q0L3A5"/>
<gene>
    <name evidence="2" type="ordered locus">VV1_1146</name>
</gene>
<keyword evidence="1" id="KW-0472">Membrane</keyword>
<evidence type="ECO:0000313" key="2">
    <source>
        <dbReference type="EMBL" id="AAO09620.1"/>
    </source>
</evidence>
<evidence type="ECO:0008006" key="4">
    <source>
        <dbReference type="Google" id="ProtNLM"/>
    </source>
</evidence>
<keyword evidence="1" id="KW-0812">Transmembrane</keyword>